<protein>
    <recommendedName>
        <fullName evidence="8">BHLH domain-containing protein</fullName>
    </recommendedName>
</protein>
<evidence type="ECO:0000256" key="2">
    <source>
        <dbReference type="ARBA" id="ARBA00023015"/>
    </source>
</evidence>
<dbReference type="Proteomes" id="UP001472677">
    <property type="component" value="Unassembled WGS sequence"/>
</dbReference>
<evidence type="ECO:0000313" key="7">
    <source>
        <dbReference type="Proteomes" id="UP001472677"/>
    </source>
</evidence>
<gene>
    <name evidence="6" type="ORF">V6N12_046304</name>
</gene>
<comment type="caution">
    <text evidence="6">The sequence shown here is derived from an EMBL/GenBank/DDBJ whole genome shotgun (WGS) entry which is preliminary data.</text>
</comment>
<evidence type="ECO:0000256" key="1">
    <source>
        <dbReference type="ARBA" id="ARBA00004123"/>
    </source>
</evidence>
<proteinExistence type="predicted"/>
<evidence type="ECO:0000256" key="4">
    <source>
        <dbReference type="ARBA" id="ARBA00023242"/>
    </source>
</evidence>
<name>A0ABR1ZDN9_9ROSI</name>
<accession>A0ABR1ZDN9</accession>
<keyword evidence="3" id="KW-0804">Transcription</keyword>
<keyword evidence="7" id="KW-1185">Reference proteome</keyword>
<dbReference type="InterPro" id="IPR036638">
    <property type="entry name" value="HLH_DNA-bd_sf"/>
</dbReference>
<reference evidence="6 7" key="1">
    <citation type="journal article" date="2024" name="G3 (Bethesda)">
        <title>Genome assembly of Hibiscus sabdariffa L. provides insights into metabolisms of medicinal natural products.</title>
        <authorList>
            <person name="Kim T."/>
        </authorList>
    </citation>
    <scope>NUCLEOTIDE SEQUENCE [LARGE SCALE GENOMIC DNA]</scope>
    <source>
        <strain evidence="6">TK-2024</strain>
        <tissue evidence="6">Old leaves</tissue>
    </source>
</reference>
<evidence type="ECO:0008006" key="8">
    <source>
        <dbReference type="Google" id="ProtNLM"/>
    </source>
</evidence>
<keyword evidence="4" id="KW-0539">Nucleus</keyword>
<dbReference type="Gene3D" id="4.10.280.10">
    <property type="entry name" value="Helix-loop-helix DNA-binding domain"/>
    <property type="match status" value="1"/>
</dbReference>
<evidence type="ECO:0000256" key="3">
    <source>
        <dbReference type="ARBA" id="ARBA00023163"/>
    </source>
</evidence>
<keyword evidence="2" id="KW-0805">Transcription regulation</keyword>
<dbReference type="EMBL" id="JBBPBM010002484">
    <property type="protein sequence ID" value="KAK8478532.1"/>
    <property type="molecule type" value="Genomic_DNA"/>
</dbReference>
<keyword evidence="5" id="KW-0175">Coiled coil</keyword>
<organism evidence="6 7">
    <name type="scientific">Hibiscus sabdariffa</name>
    <name type="common">roselle</name>
    <dbReference type="NCBI Taxonomy" id="183260"/>
    <lineage>
        <taxon>Eukaryota</taxon>
        <taxon>Viridiplantae</taxon>
        <taxon>Streptophyta</taxon>
        <taxon>Embryophyta</taxon>
        <taxon>Tracheophyta</taxon>
        <taxon>Spermatophyta</taxon>
        <taxon>Magnoliopsida</taxon>
        <taxon>eudicotyledons</taxon>
        <taxon>Gunneridae</taxon>
        <taxon>Pentapetalae</taxon>
        <taxon>rosids</taxon>
        <taxon>malvids</taxon>
        <taxon>Malvales</taxon>
        <taxon>Malvaceae</taxon>
        <taxon>Malvoideae</taxon>
        <taxon>Hibiscus</taxon>
    </lineage>
</organism>
<feature type="coiled-coil region" evidence="5">
    <location>
        <begin position="28"/>
        <end position="55"/>
    </location>
</feature>
<dbReference type="InterPro" id="IPR015660">
    <property type="entry name" value="MASH1/Ascl1a-like"/>
</dbReference>
<dbReference type="SUPFAM" id="SSF47459">
    <property type="entry name" value="HLH, helix-loop-helix DNA-binding domain"/>
    <property type="match status" value="1"/>
</dbReference>
<dbReference type="PANTHER" id="PTHR13935">
    <property type="entry name" value="ACHAETE-SCUTE TRANSCRIPTION FACTOR-RELATED"/>
    <property type="match status" value="1"/>
</dbReference>
<comment type="subcellular location">
    <subcellularLocation>
        <location evidence="1">Nucleus</location>
    </subcellularLocation>
</comment>
<dbReference type="PANTHER" id="PTHR13935:SF90">
    <property type="entry name" value="TRANSCRIPTION FACTOR BHLH162"/>
    <property type="match status" value="1"/>
</dbReference>
<evidence type="ECO:0000313" key="6">
    <source>
        <dbReference type="EMBL" id="KAK8478532.1"/>
    </source>
</evidence>
<evidence type="ECO:0000256" key="5">
    <source>
        <dbReference type="SAM" id="Coils"/>
    </source>
</evidence>
<sequence>MKILYAKLNSLVPHYNSRESMSSLPDQLEEAANYIKRLQTNLERMRQRRDSLLGGVENPVNNIAASSSRNGPRSPLIEIHGTDSSLAIGLTNDRDSRFVFTETIRVLHEEGADIVNASFSVVGNTAFHTIHLTVDHGADACRISGRLNKFIYDTDALRLLL</sequence>